<name>A0A1D6HQC6_MAIZE</name>
<organism evidence="1">
    <name type="scientific">Zea mays</name>
    <name type="common">Maize</name>
    <dbReference type="NCBI Taxonomy" id="4577"/>
    <lineage>
        <taxon>Eukaryota</taxon>
        <taxon>Viridiplantae</taxon>
        <taxon>Streptophyta</taxon>
        <taxon>Embryophyta</taxon>
        <taxon>Tracheophyta</taxon>
        <taxon>Spermatophyta</taxon>
        <taxon>Magnoliopsida</taxon>
        <taxon>Liliopsida</taxon>
        <taxon>Poales</taxon>
        <taxon>Poaceae</taxon>
        <taxon>PACMAD clade</taxon>
        <taxon>Panicoideae</taxon>
        <taxon>Andropogonodae</taxon>
        <taxon>Andropogoneae</taxon>
        <taxon>Tripsacinae</taxon>
        <taxon>Zea</taxon>
    </lineage>
</organism>
<evidence type="ECO:0000313" key="1">
    <source>
        <dbReference type="EMBL" id="AQK76472.1"/>
    </source>
</evidence>
<dbReference type="EMBL" id="CM000781">
    <property type="protein sequence ID" value="AQK76472.1"/>
    <property type="molecule type" value="Genomic_DNA"/>
</dbReference>
<dbReference type="AlphaFoldDB" id="A0A1D6HQC6"/>
<accession>A0A1D6HQC6</accession>
<sequence>MTRRSLATVSSTSRSSPTWSHASLCTTSSHEATVWTRSRAAAPRCPSLRGGPHGCLQCRRLLGCSGHRIRRRRHHAIQLIVHLKPNLLLE</sequence>
<reference evidence="1" key="1">
    <citation type="submission" date="2015-12" db="EMBL/GenBank/DDBJ databases">
        <title>Update maize B73 reference genome by single molecule sequencing technologies.</title>
        <authorList>
            <consortium name="Maize Genome Sequencing Project"/>
            <person name="Ware D."/>
        </authorList>
    </citation>
    <scope>NUCLEOTIDE SEQUENCE</scope>
    <source>
        <tissue evidence="1">Seedling</tissue>
    </source>
</reference>
<protein>
    <submittedName>
        <fullName evidence="1">Tie-dyed2</fullName>
    </submittedName>
</protein>
<gene>
    <name evidence="1" type="ORF">ZEAMMB73_Zm00001d018565</name>
</gene>
<proteinExistence type="predicted"/>